<gene>
    <name evidence="3" type="ORF">BpHYR1_016344</name>
</gene>
<name>A0A3M7P3L5_BRAPC</name>
<reference evidence="3 4" key="1">
    <citation type="journal article" date="2018" name="Sci. Rep.">
        <title>Genomic signatures of local adaptation to the degree of environmental predictability in rotifers.</title>
        <authorList>
            <person name="Franch-Gras L."/>
            <person name="Hahn C."/>
            <person name="Garcia-Roger E.M."/>
            <person name="Carmona M.J."/>
            <person name="Serra M."/>
            <person name="Gomez A."/>
        </authorList>
    </citation>
    <scope>NUCLEOTIDE SEQUENCE [LARGE SCALE GENOMIC DNA]</scope>
    <source>
        <strain evidence="3">HYR1</strain>
    </source>
</reference>
<feature type="region of interest" description="Disordered" evidence="1">
    <location>
        <begin position="84"/>
        <end position="103"/>
    </location>
</feature>
<dbReference type="AlphaFoldDB" id="A0A3M7P3L5"/>
<evidence type="ECO:0000313" key="4">
    <source>
        <dbReference type="Proteomes" id="UP000276133"/>
    </source>
</evidence>
<keyword evidence="2" id="KW-0732">Signal</keyword>
<protein>
    <submittedName>
        <fullName evidence="3">Uncharacterized protein</fullName>
    </submittedName>
</protein>
<evidence type="ECO:0000256" key="2">
    <source>
        <dbReference type="SAM" id="SignalP"/>
    </source>
</evidence>
<feature type="compositionally biased region" description="Polar residues" evidence="1">
    <location>
        <begin position="88"/>
        <end position="103"/>
    </location>
</feature>
<proteinExistence type="predicted"/>
<feature type="signal peptide" evidence="2">
    <location>
        <begin position="1"/>
        <end position="18"/>
    </location>
</feature>
<evidence type="ECO:0000313" key="3">
    <source>
        <dbReference type="EMBL" id="RMZ93655.1"/>
    </source>
</evidence>
<sequence>MRIIYFVAIFAFICKINAQSFMYGPGYGGGWSPFGGGGGGGGFSDGFGGGWGTDESRYGDGFGFGYARAPSDISSRFLMVTPEEEQAQENQSRMLTTIASSNK</sequence>
<keyword evidence="4" id="KW-1185">Reference proteome</keyword>
<organism evidence="3 4">
    <name type="scientific">Brachionus plicatilis</name>
    <name type="common">Marine rotifer</name>
    <name type="synonym">Brachionus muelleri</name>
    <dbReference type="NCBI Taxonomy" id="10195"/>
    <lineage>
        <taxon>Eukaryota</taxon>
        <taxon>Metazoa</taxon>
        <taxon>Spiralia</taxon>
        <taxon>Gnathifera</taxon>
        <taxon>Rotifera</taxon>
        <taxon>Eurotatoria</taxon>
        <taxon>Monogononta</taxon>
        <taxon>Pseudotrocha</taxon>
        <taxon>Ploima</taxon>
        <taxon>Brachionidae</taxon>
        <taxon>Brachionus</taxon>
    </lineage>
</organism>
<comment type="caution">
    <text evidence="3">The sequence shown here is derived from an EMBL/GenBank/DDBJ whole genome shotgun (WGS) entry which is preliminary data.</text>
</comment>
<feature type="chain" id="PRO_5018044472" evidence="2">
    <location>
        <begin position="19"/>
        <end position="103"/>
    </location>
</feature>
<evidence type="ECO:0000256" key="1">
    <source>
        <dbReference type="SAM" id="MobiDB-lite"/>
    </source>
</evidence>
<accession>A0A3M7P3L5</accession>
<dbReference type="Proteomes" id="UP000276133">
    <property type="component" value="Unassembled WGS sequence"/>
</dbReference>
<dbReference type="EMBL" id="REGN01013648">
    <property type="protein sequence ID" value="RMZ93655.1"/>
    <property type="molecule type" value="Genomic_DNA"/>
</dbReference>